<evidence type="ECO:0000259" key="12">
    <source>
        <dbReference type="Pfam" id="PF04963"/>
    </source>
</evidence>
<dbReference type="NCBIfam" id="NF009118">
    <property type="entry name" value="PRK12469.1"/>
    <property type="match status" value="1"/>
</dbReference>
<evidence type="ECO:0000256" key="3">
    <source>
        <dbReference type="ARBA" id="ARBA00022679"/>
    </source>
</evidence>
<evidence type="ECO:0000313" key="14">
    <source>
        <dbReference type="Proteomes" id="UP000324996"/>
    </source>
</evidence>
<sequence>MALTPRLDLRQSQQLVLTPQLQQAIKLLQMANLELSGFIEQEMERNPLLELATPEISGAGAGNEGADAADGDTRADLSGYDRDDGVYGADAGLAGDGVVGANDAPLDADFSLNVFDDAPHDAALHDAPHDAAGGSGQLGLSGGGQTGSGGSIGHDDGFEQRTSAGIDLKTHLTGQMQLLLSDPADRLIAAELIDMLDDAGYLVGDISDLPERLGSSPDAVADILDRLKSLEPTGVFSGDLAECLRLQLIERDRYDPAMAALLQNLPLLARHDLAALKRLCAVDDEDLADMIAEIRELDPKPGLAFGSEEAQPVVPDVFIRRTHDGQWTVELNSDTLPRVLVNQHYFTQLSSRKGSKDDKQFLSDCLSSAHWLVKALDQRARTILKVSTEILRQQEGFFTHGVRHLKPLTLRDIAEIIDMHESTVSRVTSGKYMATNRGVFELKYFFTSAIQSSEGGDAYSSESVRDRIRQLIDAEDAKKILSDDRLVEILKAEGIDIARRTVAKYRESLRIPSSVQRRREKRMSA</sequence>
<dbReference type="AlphaFoldDB" id="A0A5A7NAJ8"/>
<feature type="domain" description="RNA polymerase sigma factor 54 DNA-binding" evidence="11">
    <location>
        <begin position="360"/>
        <end position="519"/>
    </location>
</feature>
<keyword evidence="14" id="KW-1185">Reference proteome</keyword>
<dbReference type="GO" id="GO:0016987">
    <property type="term" value="F:sigma factor activity"/>
    <property type="evidence" value="ECO:0007669"/>
    <property type="project" value="UniProtKB-KW"/>
</dbReference>
<dbReference type="Pfam" id="PF04963">
    <property type="entry name" value="Sigma54_CBD"/>
    <property type="match status" value="1"/>
</dbReference>
<dbReference type="GO" id="GO:0006352">
    <property type="term" value="P:DNA-templated transcription initiation"/>
    <property type="evidence" value="ECO:0007669"/>
    <property type="project" value="InterPro"/>
</dbReference>
<comment type="similarity">
    <text evidence="1 9">Belongs to the sigma-54 factor family.</text>
</comment>
<dbReference type="PROSITE" id="PS00718">
    <property type="entry name" value="SIGMA54_2"/>
    <property type="match status" value="1"/>
</dbReference>
<proteinExistence type="inferred from homology"/>
<dbReference type="GO" id="GO:0016779">
    <property type="term" value="F:nucleotidyltransferase activity"/>
    <property type="evidence" value="ECO:0007669"/>
    <property type="project" value="UniProtKB-KW"/>
</dbReference>
<keyword evidence="5 9" id="KW-0805">Transcription regulation</keyword>
<dbReference type="NCBIfam" id="NF004596">
    <property type="entry name" value="PRK05932.1-3"/>
    <property type="match status" value="1"/>
</dbReference>
<dbReference type="InterPro" id="IPR000394">
    <property type="entry name" value="RNA_pol_sigma_54"/>
</dbReference>
<evidence type="ECO:0000256" key="6">
    <source>
        <dbReference type="ARBA" id="ARBA00023082"/>
    </source>
</evidence>
<dbReference type="NCBIfam" id="TIGR02395">
    <property type="entry name" value="rpoN_sigma"/>
    <property type="match status" value="1"/>
</dbReference>
<evidence type="ECO:0000256" key="8">
    <source>
        <dbReference type="ARBA" id="ARBA00023163"/>
    </source>
</evidence>
<keyword evidence="4 9" id="KW-0548">Nucleotidyltransferase</keyword>
<evidence type="ECO:0000256" key="5">
    <source>
        <dbReference type="ARBA" id="ARBA00023015"/>
    </source>
</evidence>
<keyword evidence="7 9" id="KW-0238">DNA-binding</keyword>
<keyword evidence="6 9" id="KW-0731">Sigma factor</keyword>
<feature type="region of interest" description="Disordered" evidence="10">
    <location>
        <begin position="122"/>
        <end position="148"/>
    </location>
</feature>
<evidence type="ECO:0000256" key="2">
    <source>
        <dbReference type="ARBA" id="ARBA00022478"/>
    </source>
</evidence>
<evidence type="ECO:0000256" key="7">
    <source>
        <dbReference type="ARBA" id="ARBA00023125"/>
    </source>
</evidence>
<dbReference type="Gene3D" id="1.10.10.60">
    <property type="entry name" value="Homeodomain-like"/>
    <property type="match status" value="1"/>
</dbReference>
<keyword evidence="3 9" id="KW-0808">Transferase</keyword>
<dbReference type="InterPro" id="IPR038709">
    <property type="entry name" value="RpoN_core-bd_sf"/>
</dbReference>
<evidence type="ECO:0000256" key="4">
    <source>
        <dbReference type="ARBA" id="ARBA00022695"/>
    </source>
</evidence>
<accession>A0A5A7NAJ8</accession>
<dbReference type="PANTHER" id="PTHR32248:SF4">
    <property type="entry name" value="RNA POLYMERASE SIGMA-54 FACTOR"/>
    <property type="match status" value="1"/>
</dbReference>
<dbReference type="Proteomes" id="UP000324996">
    <property type="component" value="Unassembled WGS sequence"/>
</dbReference>
<evidence type="ECO:0000256" key="10">
    <source>
        <dbReference type="SAM" id="MobiDB-lite"/>
    </source>
</evidence>
<evidence type="ECO:0000259" key="11">
    <source>
        <dbReference type="Pfam" id="PF04552"/>
    </source>
</evidence>
<dbReference type="GO" id="GO:0000428">
    <property type="term" value="C:DNA-directed RNA polymerase complex"/>
    <property type="evidence" value="ECO:0007669"/>
    <property type="project" value="UniProtKB-KW"/>
</dbReference>
<dbReference type="Gene3D" id="1.10.10.1330">
    <property type="entry name" value="RNA polymerase sigma-54 factor, core-binding domain"/>
    <property type="match status" value="1"/>
</dbReference>
<feature type="domain" description="RNA polymerase sigma factor 54 core-binding" evidence="12">
    <location>
        <begin position="158"/>
        <end position="345"/>
    </location>
</feature>
<keyword evidence="2 9" id="KW-0240">DNA-directed RNA polymerase</keyword>
<evidence type="ECO:0000256" key="1">
    <source>
        <dbReference type="ARBA" id="ARBA00008798"/>
    </source>
</evidence>
<comment type="caution">
    <text evidence="13">The sequence shown here is derived from an EMBL/GenBank/DDBJ whole genome shotgun (WGS) entry which is preliminary data.</text>
</comment>
<name>A0A5A7NAJ8_9PROT</name>
<gene>
    <name evidence="13" type="ORF">JCM17846_26290</name>
</gene>
<dbReference type="GO" id="GO:0001216">
    <property type="term" value="F:DNA-binding transcription activator activity"/>
    <property type="evidence" value="ECO:0007669"/>
    <property type="project" value="InterPro"/>
</dbReference>
<protein>
    <recommendedName>
        <fullName evidence="9">RNA polymerase sigma-54 factor</fullName>
    </recommendedName>
</protein>
<dbReference type="InterPro" id="IPR007046">
    <property type="entry name" value="RNA_pol_sigma_54_core-bd"/>
</dbReference>
<dbReference type="PANTHER" id="PTHR32248">
    <property type="entry name" value="RNA POLYMERASE SIGMA-54 FACTOR"/>
    <property type="match status" value="1"/>
</dbReference>
<dbReference type="PRINTS" id="PR00045">
    <property type="entry name" value="SIGMA54FCT"/>
</dbReference>
<dbReference type="InterPro" id="IPR007634">
    <property type="entry name" value="RNA_pol_sigma_54_DNA-bd"/>
</dbReference>
<dbReference type="GO" id="GO:0003677">
    <property type="term" value="F:DNA binding"/>
    <property type="evidence" value="ECO:0007669"/>
    <property type="project" value="UniProtKB-KW"/>
</dbReference>
<keyword evidence="8 9" id="KW-0804">Transcription</keyword>
<dbReference type="PROSITE" id="PS50044">
    <property type="entry name" value="SIGMA54_3"/>
    <property type="match status" value="1"/>
</dbReference>
<feature type="compositionally biased region" description="Gly residues" evidence="10">
    <location>
        <begin position="133"/>
        <end position="148"/>
    </location>
</feature>
<dbReference type="EMBL" id="BKCN01000015">
    <property type="protein sequence ID" value="GER04947.1"/>
    <property type="molecule type" value="Genomic_DNA"/>
</dbReference>
<dbReference type="PIRSF" id="PIRSF000774">
    <property type="entry name" value="RpoN"/>
    <property type="match status" value="1"/>
</dbReference>
<dbReference type="Pfam" id="PF00309">
    <property type="entry name" value="Sigma54_AID"/>
    <property type="match status" value="1"/>
</dbReference>
<evidence type="ECO:0000313" key="13">
    <source>
        <dbReference type="EMBL" id="GER04947.1"/>
    </source>
</evidence>
<organism evidence="13 14">
    <name type="scientific">Iodidimonas nitroreducens</name>
    <dbReference type="NCBI Taxonomy" id="1236968"/>
    <lineage>
        <taxon>Bacteria</taxon>
        <taxon>Pseudomonadati</taxon>
        <taxon>Pseudomonadota</taxon>
        <taxon>Alphaproteobacteria</taxon>
        <taxon>Iodidimonadales</taxon>
        <taxon>Iodidimonadaceae</taxon>
        <taxon>Iodidimonas</taxon>
    </lineage>
</organism>
<dbReference type="RefSeq" id="WP_042084011.1">
    <property type="nucleotide sequence ID" value="NZ_BKCN01000015.1"/>
</dbReference>
<comment type="function">
    <text evidence="9">Sigma factors are initiation factors that promote the attachment of RNA polymerase to specific initiation sites and are then released.</text>
</comment>
<dbReference type="Pfam" id="PF04552">
    <property type="entry name" value="Sigma54_DBD"/>
    <property type="match status" value="1"/>
</dbReference>
<reference evidence="13 14" key="1">
    <citation type="submission" date="2019-09" db="EMBL/GenBank/DDBJ databases">
        <title>NBRP : Genome information of microbial organism related human and environment.</title>
        <authorList>
            <person name="Hattori M."/>
            <person name="Oshima K."/>
            <person name="Inaba H."/>
            <person name="Suda W."/>
            <person name="Sakamoto M."/>
            <person name="Iino T."/>
            <person name="Kitahara M."/>
            <person name="Oshida Y."/>
            <person name="Iida T."/>
            <person name="Kudo T."/>
            <person name="Itoh T."/>
            <person name="Ohkuma M."/>
        </authorList>
    </citation>
    <scope>NUCLEOTIDE SEQUENCE [LARGE SCALE GENOMIC DNA]</scope>
    <source>
        <strain evidence="13 14">Q-1</strain>
    </source>
</reference>
<feature type="region of interest" description="Disordered" evidence="10">
    <location>
        <begin position="56"/>
        <end position="77"/>
    </location>
</feature>
<dbReference type="PROSITE" id="PS00717">
    <property type="entry name" value="SIGMA54_1"/>
    <property type="match status" value="1"/>
</dbReference>
<evidence type="ECO:0000256" key="9">
    <source>
        <dbReference type="PIRNR" id="PIRNR000774"/>
    </source>
</evidence>